<organism evidence="2 3">
    <name type="scientific">Heterorhabditis bacteriophora</name>
    <name type="common">Entomopathogenic nematode worm</name>
    <dbReference type="NCBI Taxonomy" id="37862"/>
    <lineage>
        <taxon>Eukaryota</taxon>
        <taxon>Metazoa</taxon>
        <taxon>Ecdysozoa</taxon>
        <taxon>Nematoda</taxon>
        <taxon>Chromadorea</taxon>
        <taxon>Rhabditida</taxon>
        <taxon>Rhabditina</taxon>
        <taxon>Rhabditomorpha</taxon>
        <taxon>Strongyloidea</taxon>
        <taxon>Heterorhabditidae</taxon>
        <taxon>Heterorhabditis</taxon>
    </lineage>
</organism>
<keyword evidence="1" id="KW-0812">Transmembrane</keyword>
<dbReference type="NCBIfam" id="TIGR01549">
    <property type="entry name" value="HAD-SF-IA-v1"/>
    <property type="match status" value="1"/>
</dbReference>
<dbReference type="InterPro" id="IPR050155">
    <property type="entry name" value="HAD-like_hydrolase_sf"/>
</dbReference>
<dbReference type="GO" id="GO:0008967">
    <property type="term" value="F:phosphoglycolate phosphatase activity"/>
    <property type="evidence" value="ECO:0007669"/>
    <property type="project" value="TreeGrafter"/>
</dbReference>
<keyword evidence="1" id="KW-0472">Membrane</keyword>
<evidence type="ECO:0000256" key="1">
    <source>
        <dbReference type="SAM" id="Phobius"/>
    </source>
</evidence>
<dbReference type="WBParaSite" id="Hba_08657">
    <property type="protein sequence ID" value="Hba_08657"/>
    <property type="gene ID" value="Hba_08657"/>
</dbReference>
<proteinExistence type="predicted"/>
<dbReference type="Pfam" id="PF00702">
    <property type="entry name" value="Hydrolase"/>
    <property type="match status" value="1"/>
</dbReference>
<evidence type="ECO:0000313" key="2">
    <source>
        <dbReference type="Proteomes" id="UP000095283"/>
    </source>
</evidence>
<keyword evidence="1" id="KW-1133">Transmembrane helix</keyword>
<dbReference type="CDD" id="cd01427">
    <property type="entry name" value="HAD_like"/>
    <property type="match status" value="1"/>
</dbReference>
<reference evidence="3" key="1">
    <citation type="submission" date="2016-11" db="UniProtKB">
        <authorList>
            <consortium name="WormBaseParasite"/>
        </authorList>
    </citation>
    <scope>IDENTIFICATION</scope>
</reference>
<dbReference type="PANTHER" id="PTHR43434">
    <property type="entry name" value="PHOSPHOGLYCOLATE PHOSPHATASE"/>
    <property type="match status" value="1"/>
</dbReference>
<dbReference type="InterPro" id="IPR023214">
    <property type="entry name" value="HAD_sf"/>
</dbReference>
<name>A0A1I7WTW3_HETBA</name>
<dbReference type="InterPro" id="IPR006439">
    <property type="entry name" value="HAD-SF_hydro_IA"/>
</dbReference>
<evidence type="ECO:0000313" key="3">
    <source>
        <dbReference type="WBParaSite" id="Hba_08657"/>
    </source>
</evidence>
<dbReference type="Proteomes" id="UP000095283">
    <property type="component" value="Unplaced"/>
</dbReference>
<dbReference type="SFLD" id="SFLDG01129">
    <property type="entry name" value="C1.5:_HAD__Beta-PGM__Phosphata"/>
    <property type="match status" value="1"/>
</dbReference>
<dbReference type="Gene3D" id="3.40.50.1000">
    <property type="entry name" value="HAD superfamily/HAD-like"/>
    <property type="match status" value="1"/>
</dbReference>
<keyword evidence="2" id="KW-1185">Reference proteome</keyword>
<accession>A0A1I7WTW3</accession>
<sequence length="369" mass="40800">MCPRNLLTTQKRDRISMTRSQPALAVARMVRLRPPAPALPHYRTTNNSPKLHSLTFPQGTLRKASISSPFIHQVSGVGSIAQNVKFDTPNDGSKPSLVIFDKDGTLICFHTMWIPWAEETAKRYFRIESETGLTISREIFQLLGLCPLERKVRPGILAEGTMDQIKTEIENLLLRKGMHRSDVSVKTKLPLDFFTIFILIIYCNIFVIINSGILQDLSVVAKCLKDSELRCTSSLKEIHDLQDLFECLRQNNIKIAICTADNRASTETMLRWFGVEGLVDLVVCGDDPGSLPKPHPHNALLICKELNVAPESAIMVGDTLADLSMARAAGLGAAVGVLSGVGKHEHLSEHADILVHHVGDLLPMFVPSQ</sequence>
<dbReference type="SFLD" id="SFLDS00003">
    <property type="entry name" value="Haloacid_Dehalogenase"/>
    <property type="match status" value="1"/>
</dbReference>
<dbReference type="InterPro" id="IPR036412">
    <property type="entry name" value="HAD-like_sf"/>
</dbReference>
<dbReference type="AlphaFoldDB" id="A0A1I7WTW3"/>
<dbReference type="PANTHER" id="PTHR43434:SF27">
    <property type="entry name" value="PHOSPHOGLYCOLATE PHOSPHATASE"/>
    <property type="match status" value="1"/>
</dbReference>
<feature type="transmembrane region" description="Helical" evidence="1">
    <location>
        <begin position="189"/>
        <end position="209"/>
    </location>
</feature>
<dbReference type="SUPFAM" id="SSF56784">
    <property type="entry name" value="HAD-like"/>
    <property type="match status" value="1"/>
</dbReference>
<protein>
    <submittedName>
        <fullName evidence="3">Haloacid dehalogenase-like hydrolase domain-containing protein</fullName>
    </submittedName>
</protein>
<dbReference type="GO" id="GO:0006281">
    <property type="term" value="P:DNA repair"/>
    <property type="evidence" value="ECO:0007669"/>
    <property type="project" value="TreeGrafter"/>
</dbReference>